<accession>A0AAW0MGF4</accession>
<dbReference type="Gene3D" id="2.60.40.10">
    <property type="entry name" value="Immunoglobulins"/>
    <property type="match status" value="1"/>
</dbReference>
<gene>
    <name evidence="3" type="ORF">WMY93_031094</name>
</gene>
<dbReference type="EMBL" id="JBBPFD010000543">
    <property type="protein sequence ID" value="KAK7878275.1"/>
    <property type="molecule type" value="Genomic_DNA"/>
</dbReference>
<reference evidence="4" key="1">
    <citation type="submission" date="2024-04" db="EMBL/GenBank/DDBJ databases">
        <title>Salinicola lusitanus LLJ914,a marine bacterium isolated from the Okinawa Trough.</title>
        <authorList>
            <person name="Li J."/>
        </authorList>
    </citation>
    <scope>NUCLEOTIDE SEQUENCE [LARGE SCALE GENOMIC DNA]</scope>
</reference>
<dbReference type="Proteomes" id="UP001460270">
    <property type="component" value="Unassembled WGS sequence"/>
</dbReference>
<dbReference type="PROSITE" id="PS50835">
    <property type="entry name" value="IG_LIKE"/>
    <property type="match status" value="1"/>
</dbReference>
<dbReference type="AlphaFoldDB" id="A0AAW0MGF4"/>
<evidence type="ECO:0000259" key="2">
    <source>
        <dbReference type="PROSITE" id="PS50835"/>
    </source>
</evidence>
<name>A0AAW0MGF4_9GOBI</name>
<dbReference type="PANTHER" id="PTHR15193">
    <property type="entry name" value="CD83 ANTIGEN"/>
    <property type="match status" value="1"/>
</dbReference>
<keyword evidence="4" id="KW-1185">Reference proteome</keyword>
<dbReference type="InterPro" id="IPR013106">
    <property type="entry name" value="Ig_V-set"/>
</dbReference>
<dbReference type="SUPFAM" id="SSF48726">
    <property type="entry name" value="Immunoglobulin"/>
    <property type="match status" value="1"/>
</dbReference>
<dbReference type="InterPro" id="IPR036179">
    <property type="entry name" value="Ig-like_dom_sf"/>
</dbReference>
<dbReference type="PANTHER" id="PTHR15193:SF1">
    <property type="entry name" value="CD83 ANTIGEN"/>
    <property type="match status" value="1"/>
</dbReference>
<feature type="domain" description="Ig-like" evidence="2">
    <location>
        <begin position="155"/>
        <end position="248"/>
    </location>
</feature>
<keyword evidence="1" id="KW-0812">Transmembrane</keyword>
<feature type="transmembrane region" description="Helical" evidence="1">
    <location>
        <begin position="285"/>
        <end position="309"/>
    </location>
</feature>
<sequence length="345" mass="38825">MLHFSLNAYDYPEIMDVRCAEHGAECLICKLDKNTLDSIKVLKPYEVKTFLDSYKLKFTQEQINVHMAHASCGLDENSVEVIRNMALDLITKSYSIANQASLQVMNSVTTHMGKTYLLMDRHAAKVHNDAVKQFLGLASTCQTLEILVTTTERDVNATLKCVTKKKPGVQYSAVRWYKESADPRLTGLVSRGLPNGTMRWYVGADTRISLQKDTLNLQLPKVTCSDQGVYQCYLAAPVGEQNREGRVRLDVISCPTVKSPEPKKHMEKAEKNVDNILLEDENTTFFLVTCGAVGVMCAFSVLIITFLCCECLRNSLWTQAKTHGKDPYLEPILSREKVIYPRTIL</sequence>
<keyword evidence="1" id="KW-0472">Membrane</keyword>
<proteinExistence type="predicted"/>
<dbReference type="Pfam" id="PF07686">
    <property type="entry name" value="V-set"/>
    <property type="match status" value="1"/>
</dbReference>
<evidence type="ECO:0000256" key="1">
    <source>
        <dbReference type="SAM" id="Phobius"/>
    </source>
</evidence>
<keyword evidence="1" id="KW-1133">Transmembrane helix</keyword>
<dbReference type="InterPro" id="IPR013783">
    <property type="entry name" value="Ig-like_fold"/>
</dbReference>
<dbReference type="InterPro" id="IPR007110">
    <property type="entry name" value="Ig-like_dom"/>
</dbReference>
<organism evidence="3 4">
    <name type="scientific">Mugilogobius chulae</name>
    <name type="common">yellowstripe goby</name>
    <dbReference type="NCBI Taxonomy" id="88201"/>
    <lineage>
        <taxon>Eukaryota</taxon>
        <taxon>Metazoa</taxon>
        <taxon>Chordata</taxon>
        <taxon>Craniata</taxon>
        <taxon>Vertebrata</taxon>
        <taxon>Euteleostomi</taxon>
        <taxon>Actinopterygii</taxon>
        <taxon>Neopterygii</taxon>
        <taxon>Teleostei</taxon>
        <taxon>Neoteleostei</taxon>
        <taxon>Acanthomorphata</taxon>
        <taxon>Gobiaria</taxon>
        <taxon>Gobiiformes</taxon>
        <taxon>Gobioidei</taxon>
        <taxon>Gobiidae</taxon>
        <taxon>Gobionellinae</taxon>
        <taxon>Mugilogobius</taxon>
    </lineage>
</organism>
<protein>
    <recommendedName>
        <fullName evidence="2">Ig-like domain-containing protein</fullName>
    </recommendedName>
</protein>
<comment type="caution">
    <text evidence="3">The sequence shown here is derived from an EMBL/GenBank/DDBJ whole genome shotgun (WGS) entry which is preliminary data.</text>
</comment>
<evidence type="ECO:0000313" key="3">
    <source>
        <dbReference type="EMBL" id="KAK7878275.1"/>
    </source>
</evidence>
<evidence type="ECO:0000313" key="4">
    <source>
        <dbReference type="Proteomes" id="UP001460270"/>
    </source>
</evidence>